<sequence>MYTLCCNEGSSVRALGLAHVHHYAPCCMSVRLTELRTANTGTSILGKFRSSSPIC</sequence>
<accession>A0A5B7JST2</accession>
<dbReference type="Proteomes" id="UP000324222">
    <property type="component" value="Unassembled WGS sequence"/>
</dbReference>
<dbReference type="AlphaFoldDB" id="A0A5B7JST2"/>
<name>A0A5B7JST2_PORTR</name>
<protein>
    <submittedName>
        <fullName evidence="1">Uncharacterized protein</fullName>
    </submittedName>
</protein>
<evidence type="ECO:0000313" key="1">
    <source>
        <dbReference type="EMBL" id="MPC97463.1"/>
    </source>
</evidence>
<organism evidence="1 2">
    <name type="scientific">Portunus trituberculatus</name>
    <name type="common">Swimming crab</name>
    <name type="synonym">Neptunus trituberculatus</name>
    <dbReference type="NCBI Taxonomy" id="210409"/>
    <lineage>
        <taxon>Eukaryota</taxon>
        <taxon>Metazoa</taxon>
        <taxon>Ecdysozoa</taxon>
        <taxon>Arthropoda</taxon>
        <taxon>Crustacea</taxon>
        <taxon>Multicrustacea</taxon>
        <taxon>Malacostraca</taxon>
        <taxon>Eumalacostraca</taxon>
        <taxon>Eucarida</taxon>
        <taxon>Decapoda</taxon>
        <taxon>Pleocyemata</taxon>
        <taxon>Brachyura</taxon>
        <taxon>Eubrachyura</taxon>
        <taxon>Portunoidea</taxon>
        <taxon>Portunidae</taxon>
        <taxon>Portuninae</taxon>
        <taxon>Portunus</taxon>
    </lineage>
</organism>
<dbReference type="EMBL" id="VSRR010110096">
    <property type="protein sequence ID" value="MPC97463.1"/>
    <property type="molecule type" value="Genomic_DNA"/>
</dbReference>
<evidence type="ECO:0000313" key="2">
    <source>
        <dbReference type="Proteomes" id="UP000324222"/>
    </source>
</evidence>
<reference evidence="1 2" key="1">
    <citation type="submission" date="2019-05" db="EMBL/GenBank/DDBJ databases">
        <title>Another draft genome of Portunus trituberculatus and its Hox gene families provides insights of decapod evolution.</title>
        <authorList>
            <person name="Jeong J.-H."/>
            <person name="Song I."/>
            <person name="Kim S."/>
            <person name="Choi T."/>
            <person name="Kim D."/>
            <person name="Ryu S."/>
            <person name="Kim W."/>
        </authorList>
    </citation>
    <scope>NUCLEOTIDE SEQUENCE [LARGE SCALE GENOMIC DNA]</scope>
    <source>
        <tissue evidence="1">Muscle</tissue>
    </source>
</reference>
<proteinExistence type="predicted"/>
<comment type="caution">
    <text evidence="1">The sequence shown here is derived from an EMBL/GenBank/DDBJ whole genome shotgun (WGS) entry which is preliminary data.</text>
</comment>
<keyword evidence="2" id="KW-1185">Reference proteome</keyword>
<gene>
    <name evidence="1" type="ORF">E2C01_092780</name>
</gene>